<reference evidence="5 6" key="1">
    <citation type="submission" date="2023-09" db="EMBL/GenBank/DDBJ databases">
        <authorList>
            <person name="Wang M."/>
        </authorList>
    </citation>
    <scope>NUCLEOTIDE SEQUENCE [LARGE SCALE GENOMIC DNA]</scope>
    <source>
        <strain evidence="5">GT-2023</strain>
        <tissue evidence="5">Liver</tissue>
    </source>
</reference>
<dbReference type="PANTHER" id="PTHR16675">
    <property type="entry name" value="MHC CLASS I-RELATED"/>
    <property type="match status" value="1"/>
</dbReference>
<dbReference type="InterPro" id="IPR003006">
    <property type="entry name" value="Ig/MHC_CS"/>
</dbReference>
<dbReference type="InterPro" id="IPR037055">
    <property type="entry name" value="MHC_I-like_Ag-recog_sf"/>
</dbReference>
<evidence type="ECO:0000256" key="1">
    <source>
        <dbReference type="ARBA" id="ARBA00023180"/>
    </source>
</evidence>
<dbReference type="PROSITE" id="PS50835">
    <property type="entry name" value="IG_LIKE"/>
    <property type="match status" value="1"/>
</dbReference>
<dbReference type="InterPro" id="IPR011162">
    <property type="entry name" value="MHC_I/II-like_Ag-recog"/>
</dbReference>
<feature type="domain" description="Ig-like" evidence="4">
    <location>
        <begin position="195"/>
        <end position="288"/>
    </location>
</feature>
<gene>
    <name evidence="5" type="ORF">QQF64_024482</name>
</gene>
<dbReference type="PANTHER" id="PTHR16675:SF191">
    <property type="entry name" value="CLASS I HISTOCOMPATIBILITY ANTIGEN, F10 ALPHA CHAIN-LIKE-RELATED"/>
    <property type="match status" value="1"/>
</dbReference>
<dbReference type="SUPFAM" id="SSF54452">
    <property type="entry name" value="MHC antigen-recognition domain"/>
    <property type="match status" value="1"/>
</dbReference>
<dbReference type="InterPro" id="IPR050208">
    <property type="entry name" value="MHC_class-I_related"/>
</dbReference>
<keyword evidence="6" id="KW-1185">Reference proteome</keyword>
<dbReference type="PROSITE" id="PS00290">
    <property type="entry name" value="IG_MHC"/>
    <property type="match status" value="1"/>
</dbReference>
<dbReference type="EMBL" id="JAYMGO010000003">
    <property type="protein sequence ID" value="KAL1277809.1"/>
    <property type="molecule type" value="Genomic_DNA"/>
</dbReference>
<keyword evidence="1" id="KW-0325">Glycoprotein</keyword>
<keyword evidence="2" id="KW-0393">Immunoglobulin domain</keyword>
<evidence type="ECO:0000313" key="5">
    <source>
        <dbReference type="EMBL" id="KAL1277809.1"/>
    </source>
</evidence>
<dbReference type="Gene3D" id="2.60.40.10">
    <property type="entry name" value="Immunoglobulins"/>
    <property type="match status" value="1"/>
</dbReference>
<organism evidence="5 6">
    <name type="scientific">Cirrhinus molitorella</name>
    <name type="common">mud carp</name>
    <dbReference type="NCBI Taxonomy" id="172907"/>
    <lineage>
        <taxon>Eukaryota</taxon>
        <taxon>Metazoa</taxon>
        <taxon>Chordata</taxon>
        <taxon>Craniata</taxon>
        <taxon>Vertebrata</taxon>
        <taxon>Euteleostomi</taxon>
        <taxon>Actinopterygii</taxon>
        <taxon>Neopterygii</taxon>
        <taxon>Teleostei</taxon>
        <taxon>Ostariophysi</taxon>
        <taxon>Cypriniformes</taxon>
        <taxon>Cyprinidae</taxon>
        <taxon>Labeoninae</taxon>
        <taxon>Labeonini</taxon>
        <taxon>Cirrhinus</taxon>
    </lineage>
</organism>
<dbReference type="Pfam" id="PF07654">
    <property type="entry name" value="C1-set"/>
    <property type="match status" value="1"/>
</dbReference>
<evidence type="ECO:0000313" key="6">
    <source>
        <dbReference type="Proteomes" id="UP001558613"/>
    </source>
</evidence>
<dbReference type="SUPFAM" id="SSF48726">
    <property type="entry name" value="Immunoglobulin"/>
    <property type="match status" value="1"/>
</dbReference>
<comment type="caution">
    <text evidence="5">The sequence shown here is derived from an EMBL/GenBank/DDBJ whole genome shotgun (WGS) entry which is preliminary data.</text>
</comment>
<accession>A0ABR3NLJ1</accession>
<dbReference type="SMART" id="SM00407">
    <property type="entry name" value="IGc1"/>
    <property type="match status" value="1"/>
</dbReference>
<dbReference type="InterPro" id="IPR013783">
    <property type="entry name" value="Ig-like_fold"/>
</dbReference>
<dbReference type="InterPro" id="IPR036179">
    <property type="entry name" value="Ig-like_dom_sf"/>
</dbReference>
<keyword evidence="3" id="KW-0472">Membrane</keyword>
<name>A0ABR3NLJ1_9TELE</name>
<dbReference type="Proteomes" id="UP001558613">
    <property type="component" value="Unassembled WGS sequence"/>
</dbReference>
<evidence type="ECO:0000256" key="3">
    <source>
        <dbReference type="SAM" id="Phobius"/>
    </source>
</evidence>
<dbReference type="Gene3D" id="3.30.500.10">
    <property type="entry name" value="MHC class I-like antigen recognition-like"/>
    <property type="match status" value="1"/>
</dbReference>
<evidence type="ECO:0000259" key="4">
    <source>
        <dbReference type="PROSITE" id="PS50835"/>
    </source>
</evidence>
<dbReference type="InterPro" id="IPR003597">
    <property type="entry name" value="Ig_C1-set"/>
</dbReference>
<evidence type="ECO:0000256" key="2">
    <source>
        <dbReference type="ARBA" id="ARBA00023319"/>
    </source>
</evidence>
<protein>
    <recommendedName>
        <fullName evidence="4">Ig-like domain-containing protein</fullName>
    </recommendedName>
</protein>
<keyword evidence="3" id="KW-1133">Transmembrane helix</keyword>
<sequence>MLSAPHAVFSESGSHSLWVFATFLTGDSSVPFPFPEFTAVIMLDDIVIGHYNADERNFVSATTQETVNVTEQVTISTVCKGIHAGMKTKAYYLIDYLNYTRGLHVQQRLVGCDLLRDEPGRMMTLEAFNGESGFERRYTVQGDQQTHWKWPVIKSRAQLEYDAWLYAHFYRPLCISQLRKYLTKEKKRVMARVKPRVRVIKRYCRETDVVQMTCLATGFYPRHINLTLLQDGQPVNEERVTGGELLPNPDGTYQMRKSVELSAEEQRDKHTYTCTVTHLSLDNKLDISIEPGPDPVIVIPSVLLLLCVFGLIIAAFTIWRRKYSQPEQIIYIPASADNQTTEQQQFQNALPANQPPALLSIYLISSSLHDVIVQTSRATRPPRNVVPQASNQIPNATRMRSVRRFKQNRKVGQSKEIEWL</sequence>
<proteinExistence type="predicted"/>
<keyword evidence="3" id="KW-0812">Transmembrane</keyword>
<dbReference type="InterPro" id="IPR007110">
    <property type="entry name" value="Ig-like_dom"/>
</dbReference>
<feature type="transmembrane region" description="Helical" evidence="3">
    <location>
        <begin position="297"/>
        <end position="319"/>
    </location>
</feature>